<dbReference type="EMBL" id="JACVVK020000176">
    <property type="protein sequence ID" value="KAK7486594.1"/>
    <property type="molecule type" value="Genomic_DNA"/>
</dbReference>
<proteinExistence type="predicted"/>
<protein>
    <submittedName>
        <fullName evidence="3">Uncharacterized protein</fullName>
    </submittedName>
</protein>
<gene>
    <name evidence="3" type="ORF">BaRGS_00022119</name>
</gene>
<feature type="compositionally biased region" description="Polar residues" evidence="1">
    <location>
        <begin position="157"/>
        <end position="171"/>
    </location>
</feature>
<evidence type="ECO:0000313" key="4">
    <source>
        <dbReference type="Proteomes" id="UP001519460"/>
    </source>
</evidence>
<keyword evidence="4" id="KW-1185">Reference proteome</keyword>
<evidence type="ECO:0000256" key="1">
    <source>
        <dbReference type="SAM" id="MobiDB-lite"/>
    </source>
</evidence>
<accession>A0ABD0KHV7</accession>
<organism evidence="3 4">
    <name type="scientific">Batillaria attramentaria</name>
    <dbReference type="NCBI Taxonomy" id="370345"/>
    <lineage>
        <taxon>Eukaryota</taxon>
        <taxon>Metazoa</taxon>
        <taxon>Spiralia</taxon>
        <taxon>Lophotrochozoa</taxon>
        <taxon>Mollusca</taxon>
        <taxon>Gastropoda</taxon>
        <taxon>Caenogastropoda</taxon>
        <taxon>Sorbeoconcha</taxon>
        <taxon>Cerithioidea</taxon>
        <taxon>Batillariidae</taxon>
        <taxon>Batillaria</taxon>
    </lineage>
</organism>
<feature type="transmembrane region" description="Helical" evidence="2">
    <location>
        <begin position="201"/>
        <end position="224"/>
    </location>
</feature>
<evidence type="ECO:0000313" key="3">
    <source>
        <dbReference type="EMBL" id="KAK7486594.1"/>
    </source>
</evidence>
<reference evidence="3 4" key="1">
    <citation type="journal article" date="2023" name="Sci. Data">
        <title>Genome assembly of the Korean intertidal mud-creeper Batillaria attramentaria.</title>
        <authorList>
            <person name="Patra A.K."/>
            <person name="Ho P.T."/>
            <person name="Jun S."/>
            <person name="Lee S.J."/>
            <person name="Kim Y."/>
            <person name="Won Y.J."/>
        </authorList>
    </citation>
    <scope>NUCLEOTIDE SEQUENCE [LARGE SCALE GENOMIC DNA]</scope>
    <source>
        <strain evidence="3">Wonlab-2016</strain>
    </source>
</reference>
<keyword evidence="2" id="KW-0472">Membrane</keyword>
<feature type="region of interest" description="Disordered" evidence="1">
    <location>
        <begin position="151"/>
        <end position="171"/>
    </location>
</feature>
<dbReference type="Proteomes" id="UP001519460">
    <property type="component" value="Unassembled WGS sequence"/>
</dbReference>
<sequence length="323" mass="35276">MLVTWFPLRLSTAVQKASACYGTHQNFLEIDCSPTMRVDILAIKNGAKKLSAECPLPTDETNYKADCCHYSEGDCLIESINTFPMECHEVSYCTPRATWADTTQHCNGNVYPSQTHYTEITFKCVQVRNPPKEITTTATTSSVTNTTVTYPNDAAGRTQSFEPPTNGTTASLNTTVKPVAQTGHVAVVENPSADTDSFTPAMIGGMIAGIIGLMLTIFIFMFYWGRKRQVRITGGKPPQSSVWDFLLANTMSVRAFRGYDNFSSTRTTASHSSEESGSPVIRKTVWLPNISLDSGHGDTVVTSDDNCSIFTTDGTLPSTSNRL</sequence>
<comment type="caution">
    <text evidence="3">The sequence shown here is derived from an EMBL/GenBank/DDBJ whole genome shotgun (WGS) entry which is preliminary data.</text>
</comment>
<dbReference type="AlphaFoldDB" id="A0ABD0KHV7"/>
<name>A0ABD0KHV7_9CAEN</name>
<keyword evidence="2" id="KW-1133">Transmembrane helix</keyword>
<keyword evidence="2" id="KW-0812">Transmembrane</keyword>
<evidence type="ECO:0000256" key="2">
    <source>
        <dbReference type="SAM" id="Phobius"/>
    </source>
</evidence>